<dbReference type="Proteomes" id="UP000643672">
    <property type="component" value="Unassembled WGS sequence"/>
</dbReference>
<keyword evidence="8" id="KW-0653">Protein transport</keyword>
<keyword evidence="4" id="KW-0813">Transport</keyword>
<reference evidence="14" key="1">
    <citation type="submission" date="2016-09" db="EMBL/GenBank/DDBJ databases">
        <title>Genome Sequence of Bathymodiolus thermophilus sulfur-oxidizing gill endosymbiont.</title>
        <authorList>
            <person name="Ponnudurai R."/>
            <person name="Kleiner M."/>
            <person name="Sayavedra L."/>
            <person name="Thuermer A."/>
            <person name="Felbeck H."/>
            <person name="Schlueter R."/>
            <person name="Schweder T."/>
            <person name="Markert S."/>
        </authorList>
    </citation>
    <scope>NUCLEOTIDE SEQUENCE [LARGE SCALE GENOMIC DNA]</scope>
    <source>
        <strain evidence="14">BAT/CrabSpa'14</strain>
    </source>
</reference>
<dbReference type="GO" id="GO:0015628">
    <property type="term" value="P:protein secretion by the type II secretion system"/>
    <property type="evidence" value="ECO:0007669"/>
    <property type="project" value="InterPro"/>
</dbReference>
<keyword evidence="5" id="KW-1003">Cell membrane</keyword>
<evidence type="ECO:0000256" key="1">
    <source>
        <dbReference type="ARBA" id="ARBA00004533"/>
    </source>
</evidence>
<evidence type="ECO:0000256" key="10">
    <source>
        <dbReference type="ARBA" id="ARBA00030772"/>
    </source>
</evidence>
<dbReference type="EMBL" id="CAESAQ020000028">
    <property type="protein sequence ID" value="CAB5496130.1"/>
    <property type="molecule type" value="Genomic_DNA"/>
</dbReference>
<gene>
    <name evidence="13" type="ORF">BGC33_08940</name>
    <name evidence="11" type="ORF">MS2017_0739</name>
    <name evidence="12" type="ORF">THERMOS_434</name>
</gene>
<evidence type="ECO:0000256" key="5">
    <source>
        <dbReference type="ARBA" id="ARBA00022475"/>
    </source>
</evidence>
<evidence type="ECO:0000313" key="11">
    <source>
        <dbReference type="EMBL" id="AYQ56467.1"/>
    </source>
</evidence>
<organism evidence="13 14">
    <name type="scientific">Bathymodiolus thermophilus thioautotrophic gill symbiont</name>
    <dbReference type="NCBI Taxonomy" id="2360"/>
    <lineage>
        <taxon>Bacteria</taxon>
        <taxon>Pseudomonadati</taxon>
        <taxon>Pseudomonadota</taxon>
        <taxon>Gammaproteobacteria</taxon>
        <taxon>sulfur-oxidizing symbionts</taxon>
    </lineage>
</organism>
<keyword evidence="16" id="KW-1185">Reference proteome</keyword>
<dbReference type="EMBL" id="CP024634">
    <property type="protein sequence ID" value="AYQ56467.1"/>
    <property type="molecule type" value="Genomic_DNA"/>
</dbReference>
<dbReference type="GO" id="GO:0015627">
    <property type="term" value="C:type II protein secretion system complex"/>
    <property type="evidence" value="ECO:0007669"/>
    <property type="project" value="InterPro"/>
</dbReference>
<accession>A0A1J5UI98</accession>
<evidence type="ECO:0000256" key="9">
    <source>
        <dbReference type="ARBA" id="ARBA00023136"/>
    </source>
</evidence>
<evidence type="ECO:0000313" key="15">
    <source>
        <dbReference type="Proteomes" id="UP000278334"/>
    </source>
</evidence>
<evidence type="ECO:0000256" key="7">
    <source>
        <dbReference type="ARBA" id="ARBA00022692"/>
    </source>
</evidence>
<dbReference type="OrthoDB" id="6118198at2"/>
<reference evidence="12 16" key="4">
    <citation type="submission" date="2020-05" db="EMBL/GenBank/DDBJ databases">
        <authorList>
            <person name="Petersen J."/>
            <person name="Sayavedra L."/>
        </authorList>
    </citation>
    <scope>NUCLEOTIDE SEQUENCE [LARGE SCALE GENOMIC DNA]</scope>
    <source>
        <strain evidence="12">B thermophilus SOXS</strain>
    </source>
</reference>
<comment type="similarity">
    <text evidence="2">Belongs to the GSP N family.</text>
</comment>
<keyword evidence="9" id="KW-0472">Membrane</keyword>
<dbReference type="KEGG" id="bthg:MS2017_0739"/>
<dbReference type="RefSeq" id="WP_071565099.1">
    <property type="nucleotide sequence ID" value="NZ_CAESAQ020000028.1"/>
</dbReference>
<keyword evidence="7" id="KW-0812">Transmembrane</keyword>
<evidence type="ECO:0000313" key="12">
    <source>
        <dbReference type="EMBL" id="CAB5496130.1"/>
    </source>
</evidence>
<dbReference type="EMBL" id="MIQH01000928">
    <property type="protein sequence ID" value="OIR23999.1"/>
    <property type="molecule type" value="Genomic_DNA"/>
</dbReference>
<evidence type="ECO:0000256" key="2">
    <source>
        <dbReference type="ARBA" id="ARBA00007208"/>
    </source>
</evidence>
<keyword evidence="6" id="KW-0997">Cell inner membrane</keyword>
<comment type="subcellular location">
    <subcellularLocation>
        <location evidence="1">Cell inner membrane</location>
    </subcellularLocation>
</comment>
<dbReference type="AlphaFoldDB" id="A0A1J5UI98"/>
<dbReference type="InterPro" id="IPR022792">
    <property type="entry name" value="T2SS_protein-GspN"/>
</dbReference>
<dbReference type="GO" id="GO:0005886">
    <property type="term" value="C:plasma membrane"/>
    <property type="evidence" value="ECO:0007669"/>
    <property type="project" value="UniProtKB-SubCell"/>
</dbReference>
<name>A0A1J5UI98_9GAMM</name>
<evidence type="ECO:0000256" key="3">
    <source>
        <dbReference type="ARBA" id="ARBA00021563"/>
    </source>
</evidence>
<proteinExistence type="inferred from homology"/>
<dbReference type="Proteomes" id="UP000278334">
    <property type="component" value="Chromosome"/>
</dbReference>
<sequence>MKKYILLFLMSLAFFLISSLPASLFVSSIQSQSPYLNFTTVEGSIWQGHANSPKLGKIDWDFSPLALLQAKLGWQIQIEQEAQYALVFNLSVDVFKQLQLSEVAGTLSSIALKNFKLLPDNVFNVSSFEVQIDELNIDWDAGNLAARPDLLQGLLQVKNLNVLGEQLGDYQLRIDSKDQQLNGVFTEKKAQIKANLNVTLSLSNQLKIEGDIKANNKEMQSLLNSANVKDKVLFNYQL</sequence>
<evidence type="ECO:0000256" key="8">
    <source>
        <dbReference type="ARBA" id="ARBA00022927"/>
    </source>
</evidence>
<reference evidence="13" key="2">
    <citation type="journal article" date="2017" name="Stand. Genomic Sci.">
        <title>Genome sequence of the sulfur-oxidizing Bathymodiolus thermophilus gill endosymbiont.</title>
        <authorList>
            <person name="Ponnudurai R."/>
            <person name="Sayavedra L."/>
            <person name="Kleiner M."/>
            <person name="Heiden S.E."/>
            <person name="Thurmer A."/>
            <person name="Felbeck H."/>
            <person name="Schluter R."/>
            <person name="Sievert S.M."/>
            <person name="Daniel R."/>
            <person name="Schweder T."/>
            <person name="Markert S."/>
        </authorList>
    </citation>
    <scope>NUCLEOTIDE SEQUENCE</scope>
    <source>
        <strain evidence="13">BAT/CrabSpa'14</strain>
    </source>
</reference>
<evidence type="ECO:0000313" key="14">
    <source>
        <dbReference type="Proteomes" id="UP000182798"/>
    </source>
</evidence>
<reference evidence="11 15" key="3">
    <citation type="submission" date="2017-11" db="EMBL/GenBank/DDBJ databases">
        <title>Genome sequence of the bacterial symbiont EPR9N from a vent mussel Bathymodiolus thermophilus.</title>
        <authorList>
            <person name="Won Y.-J."/>
        </authorList>
    </citation>
    <scope>NUCLEOTIDE SEQUENCE [LARGE SCALE GENOMIC DNA]</scope>
    <source>
        <strain evidence="11 15">EPR9N</strain>
    </source>
</reference>
<evidence type="ECO:0000256" key="4">
    <source>
        <dbReference type="ARBA" id="ARBA00022448"/>
    </source>
</evidence>
<dbReference type="Pfam" id="PF01203">
    <property type="entry name" value="T2SSN"/>
    <property type="match status" value="1"/>
</dbReference>
<dbReference type="Proteomes" id="UP000182798">
    <property type="component" value="Unassembled WGS sequence"/>
</dbReference>
<evidence type="ECO:0000256" key="6">
    <source>
        <dbReference type="ARBA" id="ARBA00022519"/>
    </source>
</evidence>
<evidence type="ECO:0000313" key="16">
    <source>
        <dbReference type="Proteomes" id="UP000643672"/>
    </source>
</evidence>
<protein>
    <recommendedName>
        <fullName evidence="3">Type II secretion system protein N</fullName>
    </recommendedName>
    <alternativeName>
        <fullName evidence="10">General secretion pathway protein N</fullName>
    </alternativeName>
</protein>
<evidence type="ECO:0000313" key="13">
    <source>
        <dbReference type="EMBL" id="OIR23999.1"/>
    </source>
</evidence>